<evidence type="ECO:0000256" key="2">
    <source>
        <dbReference type="ARBA" id="ARBA00023016"/>
    </source>
</evidence>
<evidence type="ECO:0000313" key="8">
    <source>
        <dbReference type="Proteomes" id="UP000054248"/>
    </source>
</evidence>
<evidence type="ECO:0000313" key="7">
    <source>
        <dbReference type="EMBL" id="KIO33541.1"/>
    </source>
</evidence>
<dbReference type="OrthoDB" id="543156at2759"/>
<dbReference type="InterPro" id="IPR029062">
    <property type="entry name" value="Class_I_gatase-like"/>
</dbReference>
<protein>
    <recommendedName>
        <fullName evidence="1">D-lactate dehydratase</fullName>
        <ecNumber evidence="1">4.2.1.130</ecNumber>
    </recommendedName>
</protein>
<organism evidence="7 8">
    <name type="scientific">Tulasnella calospora MUT 4182</name>
    <dbReference type="NCBI Taxonomy" id="1051891"/>
    <lineage>
        <taxon>Eukaryota</taxon>
        <taxon>Fungi</taxon>
        <taxon>Dikarya</taxon>
        <taxon>Basidiomycota</taxon>
        <taxon>Agaricomycotina</taxon>
        <taxon>Agaricomycetes</taxon>
        <taxon>Cantharellales</taxon>
        <taxon>Tulasnellaceae</taxon>
        <taxon>Tulasnella</taxon>
    </lineage>
</organism>
<dbReference type="InterPro" id="IPR002818">
    <property type="entry name" value="DJ-1/PfpI"/>
</dbReference>
<dbReference type="EC" id="4.2.1.130" evidence="1"/>
<feature type="domain" description="DJ-1/PfpI" evidence="6">
    <location>
        <begin position="73"/>
        <end position="228"/>
    </location>
</feature>
<dbReference type="CDD" id="cd03141">
    <property type="entry name" value="GATase1_Hsp31_like"/>
    <property type="match status" value="1"/>
</dbReference>
<dbReference type="Gene3D" id="3.40.50.880">
    <property type="match status" value="1"/>
</dbReference>
<evidence type="ECO:0000256" key="5">
    <source>
        <dbReference type="ARBA" id="ARBA00048082"/>
    </source>
</evidence>
<dbReference type="SUPFAM" id="SSF52317">
    <property type="entry name" value="Class I glutamine amidotransferase-like"/>
    <property type="match status" value="1"/>
</dbReference>
<gene>
    <name evidence="7" type="ORF">M407DRAFT_240966</name>
</gene>
<keyword evidence="3" id="KW-0456">Lyase</keyword>
<dbReference type="AlphaFoldDB" id="A0A0C3QVD6"/>
<comment type="similarity">
    <text evidence="4">Belongs to the peptidase C56 family. HSP31-like subfamily.</text>
</comment>
<accession>A0A0C3QVD6</accession>
<dbReference type="GO" id="GO:0005737">
    <property type="term" value="C:cytoplasm"/>
    <property type="evidence" value="ECO:0007669"/>
    <property type="project" value="TreeGrafter"/>
</dbReference>
<evidence type="ECO:0000256" key="3">
    <source>
        <dbReference type="ARBA" id="ARBA00023239"/>
    </source>
</evidence>
<dbReference type="EMBL" id="KN822947">
    <property type="protein sequence ID" value="KIO33541.1"/>
    <property type="molecule type" value="Genomic_DNA"/>
</dbReference>
<proteinExistence type="inferred from homology"/>
<dbReference type="PANTHER" id="PTHR48094">
    <property type="entry name" value="PROTEIN/NUCLEIC ACID DEGLYCASE DJ-1-RELATED"/>
    <property type="match status" value="1"/>
</dbReference>
<name>A0A0C3QVD6_9AGAM</name>
<evidence type="ECO:0000259" key="6">
    <source>
        <dbReference type="Pfam" id="PF01965"/>
    </source>
</evidence>
<dbReference type="Proteomes" id="UP000054248">
    <property type="component" value="Unassembled WGS sequence"/>
</dbReference>
<reference evidence="8" key="2">
    <citation type="submission" date="2015-01" db="EMBL/GenBank/DDBJ databases">
        <title>Evolutionary Origins and Diversification of the Mycorrhizal Mutualists.</title>
        <authorList>
            <consortium name="DOE Joint Genome Institute"/>
            <consortium name="Mycorrhizal Genomics Consortium"/>
            <person name="Kohler A."/>
            <person name="Kuo A."/>
            <person name="Nagy L.G."/>
            <person name="Floudas D."/>
            <person name="Copeland A."/>
            <person name="Barry K.W."/>
            <person name="Cichocki N."/>
            <person name="Veneault-Fourrey C."/>
            <person name="LaButti K."/>
            <person name="Lindquist E.A."/>
            <person name="Lipzen A."/>
            <person name="Lundell T."/>
            <person name="Morin E."/>
            <person name="Murat C."/>
            <person name="Riley R."/>
            <person name="Ohm R."/>
            <person name="Sun H."/>
            <person name="Tunlid A."/>
            <person name="Henrissat B."/>
            <person name="Grigoriev I.V."/>
            <person name="Hibbett D.S."/>
            <person name="Martin F."/>
        </authorList>
    </citation>
    <scope>NUCLEOTIDE SEQUENCE [LARGE SCALE GENOMIC DNA]</scope>
    <source>
        <strain evidence="8">MUT 4182</strain>
    </source>
</reference>
<dbReference type="GO" id="GO:0019172">
    <property type="term" value="F:glyoxalase III activity"/>
    <property type="evidence" value="ECO:0007669"/>
    <property type="project" value="UniProtKB-EC"/>
</dbReference>
<dbReference type="GO" id="GO:0019243">
    <property type="term" value="P:methylglyoxal catabolic process to D-lactate via S-lactoyl-glutathione"/>
    <property type="evidence" value="ECO:0007669"/>
    <property type="project" value="TreeGrafter"/>
</dbReference>
<dbReference type="HOGENOM" id="CLU_070319_2_0_1"/>
<dbReference type="PANTHER" id="PTHR48094:SF11">
    <property type="entry name" value="GLUTATHIONE-INDEPENDENT GLYOXALASE HSP31-RELATED"/>
    <property type="match status" value="1"/>
</dbReference>
<dbReference type="InterPro" id="IPR050325">
    <property type="entry name" value="Prot/Nucl_acid_deglycase"/>
</dbReference>
<comment type="catalytic activity">
    <reaction evidence="5">
        <text>methylglyoxal + H2O = (R)-lactate + H(+)</text>
        <dbReference type="Rhea" id="RHEA:27754"/>
        <dbReference type="ChEBI" id="CHEBI:15377"/>
        <dbReference type="ChEBI" id="CHEBI:15378"/>
        <dbReference type="ChEBI" id="CHEBI:16004"/>
        <dbReference type="ChEBI" id="CHEBI:17158"/>
        <dbReference type="EC" id="4.2.1.130"/>
    </reaction>
</comment>
<dbReference type="Pfam" id="PF01965">
    <property type="entry name" value="DJ-1_PfpI"/>
    <property type="match status" value="1"/>
</dbReference>
<keyword evidence="8" id="KW-1185">Reference proteome</keyword>
<evidence type="ECO:0000256" key="1">
    <source>
        <dbReference type="ARBA" id="ARBA00013134"/>
    </source>
</evidence>
<reference evidence="7 8" key="1">
    <citation type="submission" date="2014-04" db="EMBL/GenBank/DDBJ databases">
        <authorList>
            <consortium name="DOE Joint Genome Institute"/>
            <person name="Kuo A."/>
            <person name="Girlanda M."/>
            <person name="Perotto S."/>
            <person name="Kohler A."/>
            <person name="Nagy L.G."/>
            <person name="Floudas D."/>
            <person name="Copeland A."/>
            <person name="Barry K.W."/>
            <person name="Cichocki N."/>
            <person name="Veneault-Fourrey C."/>
            <person name="LaButti K."/>
            <person name="Lindquist E.A."/>
            <person name="Lipzen A."/>
            <person name="Lundell T."/>
            <person name="Morin E."/>
            <person name="Murat C."/>
            <person name="Sun H."/>
            <person name="Tunlid A."/>
            <person name="Henrissat B."/>
            <person name="Grigoriev I.V."/>
            <person name="Hibbett D.S."/>
            <person name="Martin F."/>
            <person name="Nordberg H.P."/>
            <person name="Cantor M.N."/>
            <person name="Hua S.X."/>
        </authorList>
    </citation>
    <scope>NUCLEOTIDE SEQUENCE [LARGE SCALE GENOMIC DNA]</scope>
    <source>
        <strain evidence="7 8">MUT 4182</strain>
    </source>
</reference>
<dbReference type="STRING" id="1051891.A0A0C3QVD6"/>
<sequence>MTHSDNKKHILFIYTSVSETLLGKPTGWYLPEAAQPYYILLPHFHITFASPAGPNPPVAVGSVERYKEDEDCAKFLVDPTVKEKFDTALKLSEVNPADYAGVFYPGGHGPAIDLPFDEDNIKIASELFRAKKPVAAVCHGPCAIVSATDAEGQPIVKGRTVTGLSNEEEKLGGKEKDVPFLLETKLIEQGGNYVKADQPFEPKVVVDGHLITGQNPKSSKLVAEELVKLLS</sequence>
<evidence type="ECO:0000256" key="4">
    <source>
        <dbReference type="ARBA" id="ARBA00038493"/>
    </source>
</evidence>
<keyword evidence="2" id="KW-0346">Stress response</keyword>